<dbReference type="EMBL" id="PDCN02000018">
    <property type="protein sequence ID" value="PIB74278.1"/>
    <property type="molecule type" value="Genomic_DNA"/>
</dbReference>
<evidence type="ECO:0000313" key="2">
    <source>
        <dbReference type="EMBL" id="PIB74278.1"/>
    </source>
</evidence>
<sequence length="97" mass="9803">MSGFAVAAALTVAASPASADPETFCGVSSRGANVFAGNANTSCPFAMAVAETYHNKGQGSLAFSVLSPVTGQSYTMNCYNAGSRCEGGQGALVYLRH</sequence>
<evidence type="ECO:0000313" key="3">
    <source>
        <dbReference type="Proteomes" id="UP000230551"/>
    </source>
</evidence>
<dbReference type="Proteomes" id="UP000230551">
    <property type="component" value="Unassembled WGS sequence"/>
</dbReference>
<reference evidence="2 3" key="1">
    <citation type="journal article" date="2017" name="Infect. Genet. Evol.">
        <title>The new phylogeny of the genus Mycobacterium: The old and the news.</title>
        <authorList>
            <person name="Tortoli E."/>
            <person name="Fedrizzi T."/>
            <person name="Meehan C.J."/>
            <person name="Trovato A."/>
            <person name="Grottola A."/>
            <person name="Giacobazzi E."/>
            <person name="Serpini G.F."/>
            <person name="Tagliazucchi S."/>
            <person name="Fabio A."/>
            <person name="Bettua C."/>
            <person name="Bertorelli R."/>
            <person name="Frascaro F."/>
            <person name="De Sanctis V."/>
            <person name="Pecorari M."/>
            <person name="Jousson O."/>
            <person name="Segata N."/>
            <person name="Cirillo D.M."/>
        </authorList>
    </citation>
    <scope>NUCLEOTIDE SEQUENCE [LARGE SCALE GENOMIC DNA]</scope>
    <source>
        <strain evidence="2 3">CIP1034565</strain>
    </source>
</reference>
<name>A0A2G5P7D0_9MYCO</name>
<accession>A0A2G5P7D0</accession>
<feature type="chain" id="PRO_5013653650" evidence="1">
    <location>
        <begin position="20"/>
        <end position="97"/>
    </location>
</feature>
<protein>
    <submittedName>
        <fullName evidence="2">Uncharacterized protein</fullName>
    </submittedName>
</protein>
<keyword evidence="1" id="KW-0732">Signal</keyword>
<keyword evidence="3" id="KW-1185">Reference proteome</keyword>
<dbReference type="STRING" id="85968.GCA_900073015_03409"/>
<gene>
    <name evidence="2" type="ORF">CQY22_013480</name>
</gene>
<feature type="signal peptide" evidence="1">
    <location>
        <begin position="1"/>
        <end position="19"/>
    </location>
</feature>
<dbReference type="AlphaFoldDB" id="A0A2G5P7D0"/>
<organism evidence="2 3">
    <name type="scientific">Mycolicibacterium brumae</name>
    <dbReference type="NCBI Taxonomy" id="85968"/>
    <lineage>
        <taxon>Bacteria</taxon>
        <taxon>Bacillati</taxon>
        <taxon>Actinomycetota</taxon>
        <taxon>Actinomycetes</taxon>
        <taxon>Mycobacteriales</taxon>
        <taxon>Mycobacteriaceae</taxon>
        <taxon>Mycolicibacterium</taxon>
    </lineage>
</organism>
<evidence type="ECO:0000256" key="1">
    <source>
        <dbReference type="SAM" id="SignalP"/>
    </source>
</evidence>
<proteinExistence type="predicted"/>
<comment type="caution">
    <text evidence="2">The sequence shown here is derived from an EMBL/GenBank/DDBJ whole genome shotgun (WGS) entry which is preliminary data.</text>
</comment>